<dbReference type="Gene3D" id="2.30.110.10">
    <property type="entry name" value="Electron Transport, Fmn-binding Protein, Chain A"/>
    <property type="match status" value="1"/>
</dbReference>
<organism evidence="2 3">
    <name type="scientific">Geodermatophilus normandii</name>
    <dbReference type="NCBI Taxonomy" id="1137989"/>
    <lineage>
        <taxon>Bacteria</taxon>
        <taxon>Bacillati</taxon>
        <taxon>Actinomycetota</taxon>
        <taxon>Actinomycetes</taxon>
        <taxon>Geodermatophilales</taxon>
        <taxon>Geodermatophilaceae</taxon>
        <taxon>Geodermatophilus</taxon>
    </lineage>
</organism>
<sequence length="136" mass="14551">MSTPAAGVRNRLVDPVLRALSRGPGRRLLGRRLVVLGYTGRRTGRRLELPVMAAPDGDDLVVLVGDAVGKTWWRNLEDGPRVVRARLLRPGEPGRDDAVAAHRAALPRVAGAPDDPLVGLERSTSRLPAERSGAGD</sequence>
<evidence type="ECO:0000313" key="2">
    <source>
        <dbReference type="EMBL" id="NEM04414.1"/>
    </source>
</evidence>
<gene>
    <name evidence="2" type="ORF">GCU54_00010</name>
</gene>
<dbReference type="EMBL" id="JAAGWE010000001">
    <property type="protein sequence ID" value="NEM04414.1"/>
    <property type="molecule type" value="Genomic_DNA"/>
</dbReference>
<accession>A0A6P0G9P3</accession>
<proteinExistence type="predicted"/>
<protein>
    <submittedName>
        <fullName evidence="2">Nitroreductase family deazaflavin-dependent oxidoreductase</fullName>
    </submittedName>
</protein>
<reference evidence="2 3" key="1">
    <citation type="submission" date="2019-12" db="EMBL/GenBank/DDBJ databases">
        <title>WGS of CPCC 203550 I12A-02606.</title>
        <authorList>
            <person name="Jiang Z."/>
        </authorList>
    </citation>
    <scope>NUCLEOTIDE SEQUENCE [LARGE SCALE GENOMIC DNA]</scope>
    <source>
        <strain evidence="2 3">I12A-02606</strain>
    </source>
</reference>
<dbReference type="AlphaFoldDB" id="A0A6P0G9P3"/>
<feature type="region of interest" description="Disordered" evidence="1">
    <location>
        <begin position="110"/>
        <end position="136"/>
    </location>
</feature>
<dbReference type="Proteomes" id="UP000471126">
    <property type="component" value="Unassembled WGS sequence"/>
</dbReference>
<dbReference type="RefSeq" id="WP_163474635.1">
    <property type="nucleotide sequence ID" value="NZ_JAAGWE010000001.1"/>
</dbReference>
<dbReference type="Pfam" id="PF04075">
    <property type="entry name" value="F420H2_quin_red"/>
    <property type="match status" value="1"/>
</dbReference>
<comment type="caution">
    <text evidence="2">The sequence shown here is derived from an EMBL/GenBank/DDBJ whole genome shotgun (WGS) entry which is preliminary data.</text>
</comment>
<evidence type="ECO:0000256" key="1">
    <source>
        <dbReference type="SAM" id="MobiDB-lite"/>
    </source>
</evidence>
<dbReference type="InterPro" id="IPR004378">
    <property type="entry name" value="F420H2_quin_Rdtase"/>
</dbReference>
<dbReference type="GO" id="GO:0016491">
    <property type="term" value="F:oxidoreductase activity"/>
    <property type="evidence" value="ECO:0007669"/>
    <property type="project" value="InterPro"/>
</dbReference>
<dbReference type="InterPro" id="IPR012349">
    <property type="entry name" value="Split_barrel_FMN-bd"/>
</dbReference>
<name>A0A6P0G9P3_9ACTN</name>
<evidence type="ECO:0000313" key="3">
    <source>
        <dbReference type="Proteomes" id="UP000471126"/>
    </source>
</evidence>